<protein>
    <recommendedName>
        <fullName evidence="2 4">Nuclear transport factor 2</fullName>
        <shortName evidence="4">NTF-2</shortName>
    </recommendedName>
</protein>
<dbReference type="EMBL" id="ML996708">
    <property type="protein sequence ID" value="KAF2396256.1"/>
    <property type="molecule type" value="Genomic_DNA"/>
</dbReference>
<evidence type="ECO:0000313" key="7">
    <source>
        <dbReference type="Proteomes" id="UP000799640"/>
    </source>
</evidence>
<keyword evidence="4" id="KW-0813">Transport</keyword>
<dbReference type="Proteomes" id="UP000799640">
    <property type="component" value="Unassembled WGS sequence"/>
</dbReference>
<dbReference type="SUPFAM" id="SSF54427">
    <property type="entry name" value="NTF2-like"/>
    <property type="match status" value="1"/>
</dbReference>
<dbReference type="AlphaFoldDB" id="A0A6G1HK74"/>
<dbReference type="GO" id="GO:0051028">
    <property type="term" value="P:mRNA transport"/>
    <property type="evidence" value="ECO:0007669"/>
    <property type="project" value="UniProtKB-UniRule"/>
</dbReference>
<dbReference type="Pfam" id="PF02136">
    <property type="entry name" value="NTF2"/>
    <property type="match status" value="1"/>
</dbReference>
<sequence length="124" mass="13836">MANFDFTAIAKQFVEFYYQTFDNGRAGLAPLYRETSMLTFEGSTTQGGQNIIEKLAGLPFQKVQHQVSTLDAQPTILPGGIAVMVTGALLTDDEAKPLSFTQMFQLVLDNGTYYVYNDVFRLVY</sequence>
<dbReference type="Gene3D" id="3.10.450.50">
    <property type="match status" value="1"/>
</dbReference>
<dbReference type="CDD" id="cd00780">
    <property type="entry name" value="NTF2"/>
    <property type="match status" value="1"/>
</dbReference>
<dbReference type="InterPro" id="IPR002075">
    <property type="entry name" value="NTF2_dom"/>
</dbReference>
<keyword evidence="4" id="KW-0653">Protein transport</keyword>
<evidence type="ECO:0000256" key="1">
    <source>
        <dbReference type="ARBA" id="ARBA00022490"/>
    </source>
</evidence>
<dbReference type="PANTHER" id="PTHR12612">
    <property type="entry name" value="NUCLEAR TRANSPORT FACTOR 2"/>
    <property type="match status" value="1"/>
</dbReference>
<evidence type="ECO:0000256" key="2">
    <source>
        <dbReference type="ARBA" id="ARBA00026247"/>
    </source>
</evidence>
<organism evidence="6 7">
    <name type="scientific">Trichodelitschia bisporula</name>
    <dbReference type="NCBI Taxonomy" id="703511"/>
    <lineage>
        <taxon>Eukaryota</taxon>
        <taxon>Fungi</taxon>
        <taxon>Dikarya</taxon>
        <taxon>Ascomycota</taxon>
        <taxon>Pezizomycotina</taxon>
        <taxon>Dothideomycetes</taxon>
        <taxon>Dothideomycetes incertae sedis</taxon>
        <taxon>Phaeotrichales</taxon>
        <taxon>Phaeotrichaceae</taxon>
        <taxon>Trichodelitschia</taxon>
    </lineage>
</organism>
<dbReference type="PROSITE" id="PS50177">
    <property type="entry name" value="NTF2_DOMAIN"/>
    <property type="match status" value="1"/>
</dbReference>
<comment type="subcellular location">
    <subcellularLocation>
        <location evidence="4">Cytoplasm</location>
    </subcellularLocation>
    <subcellularLocation>
        <location evidence="4">Nucleus</location>
    </subcellularLocation>
</comment>
<name>A0A6G1HK74_9PEZI</name>
<keyword evidence="7" id="KW-1185">Reference proteome</keyword>
<keyword evidence="1 4" id="KW-0963">Cytoplasm</keyword>
<comment type="function">
    <text evidence="3">Facilitates protein transport into the nucleus. Could be part of a multicomponent system of cytosolic factors that assemble at the pore complex during nuclear import.</text>
</comment>
<feature type="domain" description="NTF2" evidence="5">
    <location>
        <begin position="9"/>
        <end position="122"/>
    </location>
</feature>
<proteinExistence type="predicted"/>
<dbReference type="FunFam" id="3.10.450.50:FF:000005">
    <property type="entry name" value="Nuclear transport factor 2"/>
    <property type="match status" value="1"/>
</dbReference>
<dbReference type="InterPro" id="IPR032710">
    <property type="entry name" value="NTF2-like_dom_sf"/>
</dbReference>
<keyword evidence="4" id="KW-0539">Nucleus</keyword>
<gene>
    <name evidence="6" type="ORF">EJ06DRAFT_534381</name>
</gene>
<dbReference type="GO" id="GO:0006606">
    <property type="term" value="P:protein import into nucleus"/>
    <property type="evidence" value="ECO:0007669"/>
    <property type="project" value="UniProtKB-ARBA"/>
</dbReference>
<evidence type="ECO:0000259" key="5">
    <source>
        <dbReference type="PROSITE" id="PS50177"/>
    </source>
</evidence>
<dbReference type="GO" id="GO:0005635">
    <property type="term" value="C:nuclear envelope"/>
    <property type="evidence" value="ECO:0007669"/>
    <property type="project" value="UniProtKB-ARBA"/>
</dbReference>
<dbReference type="InterPro" id="IPR018222">
    <property type="entry name" value="Nuclear_transport_factor_2_euk"/>
</dbReference>
<comment type="function">
    <text evidence="4">Has a role in nuclear-cytoplasmic transport of proteins and mRNAs.</text>
</comment>
<evidence type="ECO:0000313" key="6">
    <source>
        <dbReference type="EMBL" id="KAF2396256.1"/>
    </source>
</evidence>
<reference evidence="6" key="1">
    <citation type="journal article" date="2020" name="Stud. Mycol.">
        <title>101 Dothideomycetes genomes: a test case for predicting lifestyles and emergence of pathogens.</title>
        <authorList>
            <person name="Haridas S."/>
            <person name="Albert R."/>
            <person name="Binder M."/>
            <person name="Bloem J."/>
            <person name="Labutti K."/>
            <person name="Salamov A."/>
            <person name="Andreopoulos B."/>
            <person name="Baker S."/>
            <person name="Barry K."/>
            <person name="Bills G."/>
            <person name="Bluhm B."/>
            <person name="Cannon C."/>
            <person name="Castanera R."/>
            <person name="Culley D."/>
            <person name="Daum C."/>
            <person name="Ezra D."/>
            <person name="Gonzalez J."/>
            <person name="Henrissat B."/>
            <person name="Kuo A."/>
            <person name="Liang C."/>
            <person name="Lipzen A."/>
            <person name="Lutzoni F."/>
            <person name="Magnuson J."/>
            <person name="Mondo S."/>
            <person name="Nolan M."/>
            <person name="Ohm R."/>
            <person name="Pangilinan J."/>
            <person name="Park H.-J."/>
            <person name="Ramirez L."/>
            <person name="Alfaro M."/>
            <person name="Sun H."/>
            <person name="Tritt A."/>
            <person name="Yoshinaga Y."/>
            <person name="Zwiers L.-H."/>
            <person name="Turgeon B."/>
            <person name="Goodwin S."/>
            <person name="Spatafora J."/>
            <person name="Crous P."/>
            <person name="Grigoriev I."/>
        </authorList>
    </citation>
    <scope>NUCLEOTIDE SEQUENCE</scope>
    <source>
        <strain evidence="6">CBS 262.69</strain>
    </source>
</reference>
<dbReference type="GO" id="GO:0005737">
    <property type="term" value="C:cytoplasm"/>
    <property type="evidence" value="ECO:0007669"/>
    <property type="project" value="UniProtKB-SubCell"/>
</dbReference>
<evidence type="ECO:0000256" key="3">
    <source>
        <dbReference type="ARBA" id="ARBA00053082"/>
    </source>
</evidence>
<accession>A0A6G1HK74</accession>
<evidence type="ECO:0000256" key="4">
    <source>
        <dbReference type="RuleBase" id="RU369002"/>
    </source>
</evidence>
<dbReference type="InterPro" id="IPR045875">
    <property type="entry name" value="NTF2"/>
</dbReference>
<dbReference type="OrthoDB" id="6507044at2759"/>